<dbReference type="AlphaFoldDB" id="A0A926IAN0"/>
<evidence type="ECO:0000313" key="3">
    <source>
        <dbReference type="Proteomes" id="UP000660861"/>
    </source>
</evidence>
<evidence type="ECO:0000313" key="2">
    <source>
        <dbReference type="EMBL" id="MBC8569280.1"/>
    </source>
</evidence>
<gene>
    <name evidence="2" type="ORF">H8709_00355</name>
</gene>
<organism evidence="2 3">
    <name type="scientific">Zongyangia hominis</name>
    <dbReference type="NCBI Taxonomy" id="2763677"/>
    <lineage>
        <taxon>Bacteria</taxon>
        <taxon>Bacillati</taxon>
        <taxon>Bacillota</taxon>
        <taxon>Clostridia</taxon>
        <taxon>Eubacteriales</taxon>
        <taxon>Oscillospiraceae</taxon>
        <taxon>Zongyangia</taxon>
    </lineage>
</organism>
<name>A0A926IAN0_9FIRM</name>
<evidence type="ECO:0000256" key="1">
    <source>
        <dbReference type="SAM" id="Phobius"/>
    </source>
</evidence>
<dbReference type="EMBL" id="JACRTC010000001">
    <property type="protein sequence ID" value="MBC8569280.1"/>
    <property type="molecule type" value="Genomic_DNA"/>
</dbReference>
<protein>
    <submittedName>
        <fullName evidence="2">Uncharacterized protein</fullName>
    </submittedName>
</protein>
<keyword evidence="3" id="KW-1185">Reference proteome</keyword>
<feature type="transmembrane region" description="Helical" evidence="1">
    <location>
        <begin position="89"/>
        <end position="110"/>
    </location>
</feature>
<keyword evidence="1" id="KW-0472">Membrane</keyword>
<feature type="transmembrane region" description="Helical" evidence="1">
    <location>
        <begin position="12"/>
        <end position="38"/>
    </location>
</feature>
<sequence>MRIEKESRLRGFLSLSMPLWIPPILFALYYPLFTYVLAPNFGDSLTTSVVPGVSANDFSYIYFAVVFVICLIAQVILKERLLGFWRKALYLLVLILADAGLCWVFLQMLLLK</sequence>
<proteinExistence type="predicted"/>
<keyword evidence="1" id="KW-1133">Transmembrane helix</keyword>
<accession>A0A926IAN0</accession>
<reference evidence="2" key="1">
    <citation type="submission" date="2020-08" db="EMBL/GenBank/DDBJ databases">
        <title>Genome public.</title>
        <authorList>
            <person name="Liu C."/>
            <person name="Sun Q."/>
        </authorList>
    </citation>
    <scope>NUCLEOTIDE SEQUENCE</scope>
    <source>
        <strain evidence="2">NSJ-54</strain>
    </source>
</reference>
<dbReference type="Proteomes" id="UP000660861">
    <property type="component" value="Unassembled WGS sequence"/>
</dbReference>
<feature type="transmembrane region" description="Helical" evidence="1">
    <location>
        <begin position="58"/>
        <end position="77"/>
    </location>
</feature>
<dbReference type="RefSeq" id="WP_262396387.1">
    <property type="nucleotide sequence ID" value="NZ_JACRTC010000001.1"/>
</dbReference>
<keyword evidence="1" id="KW-0812">Transmembrane</keyword>
<comment type="caution">
    <text evidence="2">The sequence shown here is derived from an EMBL/GenBank/DDBJ whole genome shotgun (WGS) entry which is preliminary data.</text>
</comment>